<keyword evidence="2" id="KW-1185">Reference proteome</keyword>
<organism evidence="1 2">
    <name type="scientific">Muricoccus nepalensis</name>
    <dbReference type="NCBI Taxonomy" id="1854500"/>
    <lineage>
        <taxon>Bacteria</taxon>
        <taxon>Pseudomonadati</taxon>
        <taxon>Pseudomonadota</taxon>
        <taxon>Alphaproteobacteria</taxon>
        <taxon>Acetobacterales</taxon>
        <taxon>Roseomonadaceae</taxon>
        <taxon>Muricoccus</taxon>
    </lineage>
</organism>
<name>A0A502FSS5_9PROT</name>
<proteinExistence type="predicted"/>
<evidence type="ECO:0000313" key="2">
    <source>
        <dbReference type="Proteomes" id="UP000317078"/>
    </source>
</evidence>
<protein>
    <submittedName>
        <fullName evidence="1">Uncharacterized protein</fullName>
    </submittedName>
</protein>
<comment type="caution">
    <text evidence="1">The sequence shown here is derived from an EMBL/GenBank/DDBJ whole genome shotgun (WGS) entry which is preliminary data.</text>
</comment>
<sequence>MVAASLEGALEAMVRRQTEGDRLPLILRLRAQMEQVLANAPLRGDLVKAIALRTRMAALFDAEFNRLEAFERLPAQP</sequence>
<dbReference type="Proteomes" id="UP000317078">
    <property type="component" value="Unassembled WGS sequence"/>
</dbReference>
<dbReference type="EMBL" id="RCZP01000020">
    <property type="protein sequence ID" value="TPG52504.1"/>
    <property type="molecule type" value="Genomic_DNA"/>
</dbReference>
<reference evidence="1 2" key="1">
    <citation type="journal article" date="2019" name="Environ. Microbiol.">
        <title>Species interactions and distinct microbial communities in high Arctic permafrost affected cryosols are associated with the CH4 and CO2 gas fluxes.</title>
        <authorList>
            <person name="Altshuler I."/>
            <person name="Hamel J."/>
            <person name="Turney S."/>
            <person name="Magnuson E."/>
            <person name="Levesque R."/>
            <person name="Greer C."/>
            <person name="Whyte L.G."/>
        </authorList>
    </citation>
    <scope>NUCLEOTIDE SEQUENCE [LARGE SCALE GENOMIC DNA]</scope>
    <source>
        <strain evidence="1 2">S9.3B</strain>
    </source>
</reference>
<dbReference type="AlphaFoldDB" id="A0A502FSS5"/>
<gene>
    <name evidence="1" type="ORF">EAH89_18260</name>
</gene>
<accession>A0A502FSS5</accession>
<evidence type="ECO:0000313" key="1">
    <source>
        <dbReference type="EMBL" id="TPG52504.1"/>
    </source>
</evidence>